<feature type="domain" description="C2H2-type" evidence="2">
    <location>
        <begin position="149"/>
        <end position="178"/>
    </location>
</feature>
<dbReference type="Proteomes" id="UP000186955">
    <property type="component" value="Unassembled WGS sequence"/>
</dbReference>
<accession>A0A1Q5UDC0</accession>
<dbReference type="SUPFAM" id="SSF57667">
    <property type="entry name" value="beta-beta-alpha zinc fingers"/>
    <property type="match status" value="1"/>
</dbReference>
<keyword evidence="1" id="KW-0862">Zinc</keyword>
<dbReference type="AlphaFoldDB" id="A0A1Q5UDC0"/>
<dbReference type="Gene3D" id="3.30.160.60">
    <property type="entry name" value="Classic Zinc Finger"/>
    <property type="match status" value="1"/>
</dbReference>
<dbReference type="GO" id="GO:0008270">
    <property type="term" value="F:zinc ion binding"/>
    <property type="evidence" value="ECO:0007669"/>
    <property type="project" value="UniProtKB-KW"/>
</dbReference>
<gene>
    <name evidence="3" type="ORF">PENSUB_4111</name>
</gene>
<evidence type="ECO:0000313" key="3">
    <source>
        <dbReference type="EMBL" id="OKP10463.1"/>
    </source>
</evidence>
<keyword evidence="1" id="KW-0863">Zinc-finger</keyword>
<protein>
    <recommendedName>
        <fullName evidence="2">C2H2-type domain-containing protein</fullName>
    </recommendedName>
</protein>
<dbReference type="PROSITE" id="PS50157">
    <property type="entry name" value="ZINC_FINGER_C2H2_2"/>
    <property type="match status" value="1"/>
</dbReference>
<proteinExistence type="predicted"/>
<evidence type="ECO:0000259" key="2">
    <source>
        <dbReference type="PROSITE" id="PS50157"/>
    </source>
</evidence>
<reference evidence="3 4" key="1">
    <citation type="submission" date="2016-10" db="EMBL/GenBank/DDBJ databases">
        <title>Genome sequence of the ascomycete fungus Penicillium subrubescens.</title>
        <authorList>
            <person name="De Vries R.P."/>
            <person name="Peng M."/>
            <person name="Dilokpimol A."/>
            <person name="Hilden K."/>
            <person name="Makela M.R."/>
            <person name="Grigoriev I."/>
            <person name="Riley R."/>
            <person name="Granchi Z."/>
        </authorList>
    </citation>
    <scope>NUCLEOTIDE SEQUENCE [LARGE SCALE GENOMIC DNA]</scope>
    <source>
        <strain evidence="3 4">CBS 132785</strain>
    </source>
</reference>
<organism evidence="3 4">
    <name type="scientific">Penicillium subrubescens</name>
    <dbReference type="NCBI Taxonomy" id="1316194"/>
    <lineage>
        <taxon>Eukaryota</taxon>
        <taxon>Fungi</taxon>
        <taxon>Dikarya</taxon>
        <taxon>Ascomycota</taxon>
        <taxon>Pezizomycotina</taxon>
        <taxon>Eurotiomycetes</taxon>
        <taxon>Eurotiomycetidae</taxon>
        <taxon>Eurotiales</taxon>
        <taxon>Aspergillaceae</taxon>
        <taxon>Penicillium</taxon>
    </lineage>
</organism>
<dbReference type="InterPro" id="IPR036236">
    <property type="entry name" value="Znf_C2H2_sf"/>
</dbReference>
<evidence type="ECO:0000256" key="1">
    <source>
        <dbReference type="PROSITE-ProRule" id="PRU00042"/>
    </source>
</evidence>
<sequence length="182" mass="20833">MHPQVKTALPSVEDDGGDYHTGPCQWPVLQAGNSQVEVHWIGFLGNICMEFSIYAFAKQAQHQNPVWFKDDSDLEPRVEVLARNPTAESCSVAMLNRSDNALFGETPDSEWRTTSWHDFEEFTRPICGNQGYSSHSRNSIPWHIQRRQFKCSIVGCKVRFRYFQGLQRHLSGHLAGKPHSCW</sequence>
<dbReference type="EMBL" id="MNBE01000322">
    <property type="protein sequence ID" value="OKP10463.1"/>
    <property type="molecule type" value="Genomic_DNA"/>
</dbReference>
<dbReference type="InterPro" id="IPR013087">
    <property type="entry name" value="Znf_C2H2_type"/>
</dbReference>
<name>A0A1Q5UDC0_9EURO</name>
<feature type="non-terminal residue" evidence="3">
    <location>
        <position position="182"/>
    </location>
</feature>
<comment type="caution">
    <text evidence="3">The sequence shown here is derived from an EMBL/GenBank/DDBJ whole genome shotgun (WGS) entry which is preliminary data.</text>
</comment>
<dbReference type="PROSITE" id="PS00028">
    <property type="entry name" value="ZINC_FINGER_C2H2_1"/>
    <property type="match status" value="1"/>
</dbReference>
<keyword evidence="1" id="KW-0479">Metal-binding</keyword>
<evidence type="ECO:0000313" key="4">
    <source>
        <dbReference type="Proteomes" id="UP000186955"/>
    </source>
</evidence>
<keyword evidence="4" id="KW-1185">Reference proteome</keyword>